<keyword evidence="4" id="KW-1185">Reference proteome</keyword>
<dbReference type="Gene3D" id="3.40.50.1820">
    <property type="entry name" value="alpha/beta hydrolase"/>
    <property type="match status" value="1"/>
</dbReference>
<keyword evidence="1" id="KW-0732">Signal</keyword>
<dbReference type="GO" id="GO:0016787">
    <property type="term" value="F:hydrolase activity"/>
    <property type="evidence" value="ECO:0007669"/>
    <property type="project" value="UniProtKB-KW"/>
</dbReference>
<feature type="chain" id="PRO_5045953014" evidence="1">
    <location>
        <begin position="36"/>
        <end position="353"/>
    </location>
</feature>
<feature type="domain" description="AB hydrolase-1" evidence="2">
    <location>
        <begin position="91"/>
        <end position="338"/>
    </location>
</feature>
<dbReference type="InterPro" id="IPR029058">
    <property type="entry name" value="AB_hydrolase_fold"/>
</dbReference>
<gene>
    <name evidence="3" type="ORF">J2D73_09910</name>
</gene>
<dbReference type="PRINTS" id="PR00111">
    <property type="entry name" value="ABHYDROLASE"/>
</dbReference>
<dbReference type="PANTHER" id="PTHR43798:SF33">
    <property type="entry name" value="HYDROLASE, PUTATIVE (AFU_ORTHOLOGUE AFUA_2G14860)-RELATED"/>
    <property type="match status" value="1"/>
</dbReference>
<accession>A0ABS3LW27</accession>
<dbReference type="InterPro" id="IPR006311">
    <property type="entry name" value="TAT_signal"/>
</dbReference>
<organism evidence="3 4">
    <name type="scientific">Acetobacter sacchari</name>
    <dbReference type="NCBI Taxonomy" id="2661687"/>
    <lineage>
        <taxon>Bacteria</taxon>
        <taxon>Pseudomonadati</taxon>
        <taxon>Pseudomonadota</taxon>
        <taxon>Alphaproteobacteria</taxon>
        <taxon>Acetobacterales</taxon>
        <taxon>Acetobacteraceae</taxon>
        <taxon>Acetobacter</taxon>
    </lineage>
</organism>
<dbReference type="SUPFAM" id="SSF53474">
    <property type="entry name" value="alpha/beta-Hydrolases"/>
    <property type="match status" value="1"/>
</dbReference>
<proteinExistence type="predicted"/>
<dbReference type="RefSeq" id="WP_207881396.1">
    <property type="nucleotide sequence ID" value="NZ_JAFVMF010000009.1"/>
</dbReference>
<evidence type="ECO:0000313" key="3">
    <source>
        <dbReference type="EMBL" id="MBO1360111.1"/>
    </source>
</evidence>
<keyword evidence="3" id="KW-0378">Hydrolase</keyword>
<name>A0ABS3LW27_9PROT</name>
<protein>
    <submittedName>
        <fullName evidence="3">Alpha/beta hydrolase</fullName>
    </submittedName>
</protein>
<dbReference type="PROSITE" id="PS51318">
    <property type="entry name" value="TAT"/>
    <property type="match status" value="1"/>
</dbReference>
<comment type="caution">
    <text evidence="3">The sequence shown here is derived from an EMBL/GenBank/DDBJ whole genome shotgun (WGS) entry which is preliminary data.</text>
</comment>
<evidence type="ECO:0000256" key="1">
    <source>
        <dbReference type="SAM" id="SignalP"/>
    </source>
</evidence>
<dbReference type="Proteomes" id="UP000664771">
    <property type="component" value="Unassembled WGS sequence"/>
</dbReference>
<dbReference type="PANTHER" id="PTHR43798">
    <property type="entry name" value="MONOACYLGLYCEROL LIPASE"/>
    <property type="match status" value="1"/>
</dbReference>
<sequence length="353" mass="38330">MPDTFDALPAMTRRSAFTLPLATAALATAAGRAMAGPPQPTPTETAEPLGIGLEGWPYPGPVSFLPLVMGGQSVRMAYMDFAPTSGANGRAILLLHGKNFDGSYWSGPVDWLRGAGFRVIVPDQIGFNKSSKPDLDYSFEALARNTLALADALSLGRITLFGHSTGGALAVRMASIAPDRIEQLVLEDPIGLVDYRAFIPPQETETLVAAEHAYTIASYRAFIAHFFPLLPKNSYEPFVTWRMRTTLSSEFDRFARASALTYQMIYREPTRPLYASLPMPVLLTAGTKDHSAPLISYASAAARAAMPGIHPAAQQAVNELRNGRFISFSDAGHVPHLEMPERFRAELLSFVKS</sequence>
<dbReference type="EMBL" id="JAFVMF010000009">
    <property type="protein sequence ID" value="MBO1360111.1"/>
    <property type="molecule type" value="Genomic_DNA"/>
</dbReference>
<reference evidence="3 4" key="1">
    <citation type="submission" date="2021-03" db="EMBL/GenBank/DDBJ databases">
        <title>The complete genome sequence of Acetobacter sacchari TBRC 11175.</title>
        <authorList>
            <person name="Charoenyingcharoen P."/>
            <person name="Yukphan P."/>
        </authorList>
    </citation>
    <scope>NUCLEOTIDE SEQUENCE [LARGE SCALE GENOMIC DNA]</scope>
    <source>
        <strain evidence="3 4">TBRC 11175</strain>
    </source>
</reference>
<dbReference type="Pfam" id="PF00561">
    <property type="entry name" value="Abhydrolase_1"/>
    <property type="match status" value="1"/>
</dbReference>
<dbReference type="InterPro" id="IPR000639">
    <property type="entry name" value="Epox_hydrolase-like"/>
</dbReference>
<dbReference type="InterPro" id="IPR050266">
    <property type="entry name" value="AB_hydrolase_sf"/>
</dbReference>
<dbReference type="PRINTS" id="PR00412">
    <property type="entry name" value="EPOXHYDRLASE"/>
</dbReference>
<dbReference type="InterPro" id="IPR000073">
    <property type="entry name" value="AB_hydrolase_1"/>
</dbReference>
<feature type="signal peptide" evidence="1">
    <location>
        <begin position="1"/>
        <end position="35"/>
    </location>
</feature>
<evidence type="ECO:0000259" key="2">
    <source>
        <dbReference type="Pfam" id="PF00561"/>
    </source>
</evidence>
<evidence type="ECO:0000313" key="4">
    <source>
        <dbReference type="Proteomes" id="UP000664771"/>
    </source>
</evidence>